<accession>A0ABU3PY19</accession>
<evidence type="ECO:0000313" key="2">
    <source>
        <dbReference type="EMBL" id="MDT9594059.1"/>
    </source>
</evidence>
<feature type="transmembrane region" description="Helical" evidence="1">
    <location>
        <begin position="92"/>
        <end position="111"/>
    </location>
</feature>
<proteinExistence type="predicted"/>
<sequence>MSESAEPSRGQRVLAGVAALLAGAMTGLSAVVVHSSWWGLLLAVAGTVAALVVAPAALWARGPFVLGWVGLVLLAVAPRREGDYLVAASTNGYVLLALTFGVALVGIVAVARGGRRANGGRPHPEG</sequence>
<feature type="transmembrane region" description="Helical" evidence="1">
    <location>
        <begin position="12"/>
        <end position="31"/>
    </location>
</feature>
<feature type="transmembrane region" description="Helical" evidence="1">
    <location>
        <begin position="37"/>
        <end position="57"/>
    </location>
</feature>
<organism evidence="2 3">
    <name type="scientific">Nocardioides imazamoxiresistens</name>
    <dbReference type="NCBI Taxonomy" id="3231893"/>
    <lineage>
        <taxon>Bacteria</taxon>
        <taxon>Bacillati</taxon>
        <taxon>Actinomycetota</taxon>
        <taxon>Actinomycetes</taxon>
        <taxon>Propionibacteriales</taxon>
        <taxon>Nocardioidaceae</taxon>
        <taxon>Nocardioides</taxon>
    </lineage>
</organism>
<protein>
    <recommendedName>
        <fullName evidence="4">SPW repeat-containing protein</fullName>
    </recommendedName>
</protein>
<feature type="transmembrane region" description="Helical" evidence="1">
    <location>
        <begin position="64"/>
        <end position="80"/>
    </location>
</feature>
<keyword evidence="1" id="KW-1133">Transmembrane helix</keyword>
<dbReference type="Proteomes" id="UP001268542">
    <property type="component" value="Unassembled WGS sequence"/>
</dbReference>
<gene>
    <name evidence="2" type="ORF">RDV89_13330</name>
</gene>
<evidence type="ECO:0008006" key="4">
    <source>
        <dbReference type="Google" id="ProtNLM"/>
    </source>
</evidence>
<comment type="caution">
    <text evidence="2">The sequence shown here is derived from an EMBL/GenBank/DDBJ whole genome shotgun (WGS) entry which is preliminary data.</text>
</comment>
<keyword evidence="3" id="KW-1185">Reference proteome</keyword>
<dbReference type="EMBL" id="JAVYII010000005">
    <property type="protein sequence ID" value="MDT9594059.1"/>
    <property type="molecule type" value="Genomic_DNA"/>
</dbReference>
<dbReference type="RefSeq" id="WP_315733542.1">
    <property type="nucleotide sequence ID" value="NZ_JAVYII010000005.1"/>
</dbReference>
<keyword evidence="1" id="KW-0472">Membrane</keyword>
<reference evidence="2 3" key="1">
    <citation type="submission" date="2023-08" db="EMBL/GenBank/DDBJ databases">
        <title>Nocardioides seae sp. nov., a bacterium isolated from a soil.</title>
        <authorList>
            <person name="Wang X."/>
        </authorList>
    </citation>
    <scope>NUCLEOTIDE SEQUENCE [LARGE SCALE GENOMIC DNA]</scope>
    <source>
        <strain evidence="2 3">YZH12</strain>
    </source>
</reference>
<keyword evidence="1" id="KW-0812">Transmembrane</keyword>
<name>A0ABU3PY19_9ACTN</name>
<evidence type="ECO:0000313" key="3">
    <source>
        <dbReference type="Proteomes" id="UP001268542"/>
    </source>
</evidence>
<evidence type="ECO:0000256" key="1">
    <source>
        <dbReference type="SAM" id="Phobius"/>
    </source>
</evidence>